<feature type="compositionally biased region" description="Basic and acidic residues" evidence="1">
    <location>
        <begin position="300"/>
        <end position="316"/>
    </location>
</feature>
<evidence type="ECO:0000256" key="1">
    <source>
        <dbReference type="SAM" id="MobiDB-lite"/>
    </source>
</evidence>
<feature type="region of interest" description="Disordered" evidence="1">
    <location>
        <begin position="272"/>
        <end position="354"/>
    </location>
</feature>
<evidence type="ECO:0008006" key="3">
    <source>
        <dbReference type="Google" id="ProtNLM"/>
    </source>
</evidence>
<protein>
    <recommendedName>
        <fullName evidence="3">MATH domain-containing protein</fullName>
    </recommendedName>
</protein>
<evidence type="ECO:0000313" key="2">
    <source>
        <dbReference type="EMBL" id="CEM52459.1"/>
    </source>
</evidence>
<gene>
    <name evidence="2" type="ORF">Cvel_11284</name>
</gene>
<feature type="compositionally biased region" description="Acidic residues" evidence="1">
    <location>
        <begin position="283"/>
        <end position="299"/>
    </location>
</feature>
<dbReference type="VEuPathDB" id="CryptoDB:Cvel_11284"/>
<sequence length="487" mass="54197">MNADQIRSAYTFLTEKCGFPFPPPKKGDTTWTPPELQLALNVRRVMEEHRGIRNVQFSDSSTLLQAWMPIFVKSVSGILTGFVNTVFYILKKKIASPGLRALSAKFNGMLAAAETGVLRPKVLQVLSEYEQRAKDFCEDVLSWNVGTLQFTSNEHYLTESGGLTKSEEECLEKQSDKARFELEPLLNEAGQVRGFWKVQAKLLPDALQNQVVMIAERAVKGLRGEIDKVSEEALKVVQESAHIAQERERQRQRLEDITRALDIVMSIETLDVPSAGGPALSFGEEETDESAAAADDAEAPDPRGSKRARQSEERSQSSEVAGGGKKPKTKEGKDNEQPGNAQSEAARDEGMGDDEDTLELNVRLPDFEAKATRMQKDGFVESPPFVFQDHRFFLEVYPQGDSHARDGQASVYLCRKDECKGTLHYNVELCNGESTMSDTWDLDESYGWGEENFCSSEALMFAARATERGALEFRVKLSAPKSNREGS</sequence>
<dbReference type="InterPro" id="IPR002083">
    <property type="entry name" value="MATH/TRAF_dom"/>
</dbReference>
<reference evidence="2" key="1">
    <citation type="submission" date="2014-11" db="EMBL/GenBank/DDBJ databases">
        <authorList>
            <person name="Otto D Thomas"/>
            <person name="Naeem Raeece"/>
        </authorList>
    </citation>
    <scope>NUCLEOTIDE SEQUENCE</scope>
</reference>
<dbReference type="AlphaFoldDB" id="A0A0G4I629"/>
<dbReference type="EMBL" id="CDMZ01005254">
    <property type="protein sequence ID" value="CEM52459.1"/>
    <property type="molecule type" value="Genomic_DNA"/>
</dbReference>
<accession>A0A0G4I629</accession>
<dbReference type="CDD" id="cd00121">
    <property type="entry name" value="MATH"/>
    <property type="match status" value="1"/>
</dbReference>
<dbReference type="InterPro" id="IPR008974">
    <property type="entry name" value="TRAF-like"/>
</dbReference>
<proteinExistence type="predicted"/>
<name>A0A0G4I629_9ALVE</name>
<dbReference type="Gene3D" id="2.60.210.10">
    <property type="entry name" value="Apoptosis, Tumor Necrosis Factor Receptor Associated Protein 2, Chain A"/>
    <property type="match status" value="1"/>
</dbReference>
<dbReference type="SUPFAM" id="SSF49599">
    <property type="entry name" value="TRAF domain-like"/>
    <property type="match status" value="1"/>
</dbReference>
<organism evidence="2">
    <name type="scientific">Chromera velia CCMP2878</name>
    <dbReference type="NCBI Taxonomy" id="1169474"/>
    <lineage>
        <taxon>Eukaryota</taxon>
        <taxon>Sar</taxon>
        <taxon>Alveolata</taxon>
        <taxon>Colpodellida</taxon>
        <taxon>Chromeraceae</taxon>
        <taxon>Chromera</taxon>
    </lineage>
</organism>